<dbReference type="SUPFAM" id="SSF48008">
    <property type="entry name" value="GntR ligand-binding domain-like"/>
    <property type="match status" value="1"/>
</dbReference>
<dbReference type="InterPro" id="IPR011711">
    <property type="entry name" value="GntR_C"/>
</dbReference>
<dbReference type="Gene3D" id="1.10.10.10">
    <property type="entry name" value="Winged helix-like DNA-binding domain superfamily/Winged helix DNA-binding domain"/>
    <property type="match status" value="1"/>
</dbReference>
<dbReference type="SMART" id="SM00895">
    <property type="entry name" value="FCD"/>
    <property type="match status" value="1"/>
</dbReference>
<protein>
    <submittedName>
        <fullName evidence="5">FCD domain-containing protein</fullName>
    </submittedName>
</protein>
<evidence type="ECO:0000313" key="6">
    <source>
        <dbReference type="Proteomes" id="UP001500689"/>
    </source>
</evidence>
<evidence type="ECO:0000256" key="2">
    <source>
        <dbReference type="ARBA" id="ARBA00023125"/>
    </source>
</evidence>
<dbReference type="Proteomes" id="UP001500689">
    <property type="component" value="Unassembled WGS sequence"/>
</dbReference>
<name>A0ABP6W8R1_9PSEU</name>
<reference evidence="6" key="1">
    <citation type="journal article" date="2019" name="Int. J. Syst. Evol. Microbiol.">
        <title>The Global Catalogue of Microorganisms (GCM) 10K type strain sequencing project: providing services to taxonomists for standard genome sequencing and annotation.</title>
        <authorList>
            <consortium name="The Broad Institute Genomics Platform"/>
            <consortium name="The Broad Institute Genome Sequencing Center for Infectious Disease"/>
            <person name="Wu L."/>
            <person name="Ma J."/>
        </authorList>
    </citation>
    <scope>NUCLEOTIDE SEQUENCE [LARGE SCALE GENOMIC DNA]</scope>
    <source>
        <strain evidence="6">JCM 16898</strain>
    </source>
</reference>
<keyword evidence="1" id="KW-0805">Transcription regulation</keyword>
<dbReference type="PANTHER" id="PTHR43537:SF5">
    <property type="entry name" value="UXU OPERON TRANSCRIPTIONAL REGULATOR"/>
    <property type="match status" value="1"/>
</dbReference>
<dbReference type="Gene3D" id="1.20.120.530">
    <property type="entry name" value="GntR ligand-binding domain-like"/>
    <property type="match status" value="1"/>
</dbReference>
<dbReference type="PANTHER" id="PTHR43537">
    <property type="entry name" value="TRANSCRIPTIONAL REGULATOR, GNTR FAMILY"/>
    <property type="match status" value="1"/>
</dbReference>
<keyword evidence="6" id="KW-1185">Reference proteome</keyword>
<keyword evidence="2" id="KW-0238">DNA-binding</keyword>
<evidence type="ECO:0000256" key="1">
    <source>
        <dbReference type="ARBA" id="ARBA00023015"/>
    </source>
</evidence>
<accession>A0ABP6W8R1</accession>
<dbReference type="EMBL" id="BAAAZN010000006">
    <property type="protein sequence ID" value="GAA3548343.1"/>
    <property type="molecule type" value="Genomic_DNA"/>
</dbReference>
<dbReference type="InterPro" id="IPR036388">
    <property type="entry name" value="WH-like_DNA-bd_sf"/>
</dbReference>
<dbReference type="InterPro" id="IPR008920">
    <property type="entry name" value="TF_FadR/GntR_C"/>
</dbReference>
<feature type="domain" description="GntR C-terminal" evidence="4">
    <location>
        <begin position="107"/>
        <end position="236"/>
    </location>
</feature>
<gene>
    <name evidence="5" type="ORF">GCM10022222_34920</name>
</gene>
<dbReference type="RefSeq" id="WP_344860971.1">
    <property type="nucleotide sequence ID" value="NZ_BAAAZN010000006.1"/>
</dbReference>
<proteinExistence type="predicted"/>
<evidence type="ECO:0000313" key="5">
    <source>
        <dbReference type="EMBL" id="GAA3548343.1"/>
    </source>
</evidence>
<evidence type="ECO:0000259" key="4">
    <source>
        <dbReference type="SMART" id="SM00895"/>
    </source>
</evidence>
<comment type="caution">
    <text evidence="5">The sequence shown here is derived from an EMBL/GenBank/DDBJ whole genome shotgun (WGS) entry which is preliminary data.</text>
</comment>
<dbReference type="Pfam" id="PF07729">
    <property type="entry name" value="FCD"/>
    <property type="match status" value="1"/>
</dbReference>
<organism evidence="5 6">
    <name type="scientific">Amycolatopsis ultiminotia</name>
    <dbReference type="NCBI Taxonomy" id="543629"/>
    <lineage>
        <taxon>Bacteria</taxon>
        <taxon>Bacillati</taxon>
        <taxon>Actinomycetota</taxon>
        <taxon>Actinomycetes</taxon>
        <taxon>Pseudonocardiales</taxon>
        <taxon>Pseudonocardiaceae</taxon>
        <taxon>Amycolatopsis</taxon>
    </lineage>
</organism>
<sequence length="240" mass="25386">MTDSAEVPVAVPGTHLGSRADGAARKLQQLAERAEPGAHLGTKVRLREECGVSVGTFNEAVKLAQSRGYVVSRSGPGGGIFAAERSPIVRLGNSFLALDGSATSVADAVRMRDALDPLLVDDALWYSSAADIGKMRGSLADMAAARDGGDYVAFVRANWALHRQIAEVSPSVLVRSVYVSLLELIEAHTRGVGGTEAVPLPDYVAARHQLHVRLVDAIEAGDQSAARRLIAEHNNTETAR</sequence>
<evidence type="ECO:0000256" key="3">
    <source>
        <dbReference type="ARBA" id="ARBA00023163"/>
    </source>
</evidence>
<keyword evidence="3" id="KW-0804">Transcription</keyword>